<keyword evidence="2" id="KW-1185">Reference proteome</keyword>
<organism evidence="1 2">
    <name type="scientific">Acaulospora colombiana</name>
    <dbReference type="NCBI Taxonomy" id="27376"/>
    <lineage>
        <taxon>Eukaryota</taxon>
        <taxon>Fungi</taxon>
        <taxon>Fungi incertae sedis</taxon>
        <taxon>Mucoromycota</taxon>
        <taxon>Glomeromycotina</taxon>
        <taxon>Glomeromycetes</taxon>
        <taxon>Diversisporales</taxon>
        <taxon>Acaulosporaceae</taxon>
        <taxon>Acaulospora</taxon>
    </lineage>
</organism>
<comment type="caution">
    <text evidence="1">The sequence shown here is derived from an EMBL/GenBank/DDBJ whole genome shotgun (WGS) entry which is preliminary data.</text>
</comment>
<proteinExistence type="predicted"/>
<dbReference type="EMBL" id="CAJVPT010004921">
    <property type="protein sequence ID" value="CAG8513875.1"/>
    <property type="molecule type" value="Genomic_DNA"/>
</dbReference>
<sequence length="61" mass="6939">MFQLLRQSGASSNSSFTIATSFEYLQIVNGMLFKIFKEAYKTRGLLEDNNKWSLALEEASL</sequence>
<reference evidence="1" key="1">
    <citation type="submission" date="2021-06" db="EMBL/GenBank/DDBJ databases">
        <authorList>
            <person name="Kallberg Y."/>
            <person name="Tangrot J."/>
            <person name="Rosling A."/>
        </authorList>
    </citation>
    <scope>NUCLEOTIDE SEQUENCE</scope>
    <source>
        <strain evidence="1">CL356</strain>
    </source>
</reference>
<evidence type="ECO:0000313" key="2">
    <source>
        <dbReference type="Proteomes" id="UP000789525"/>
    </source>
</evidence>
<name>A0ACA9L6Q6_9GLOM</name>
<evidence type="ECO:0000313" key="1">
    <source>
        <dbReference type="EMBL" id="CAG8513875.1"/>
    </source>
</evidence>
<dbReference type="Proteomes" id="UP000789525">
    <property type="component" value="Unassembled WGS sequence"/>
</dbReference>
<protein>
    <submittedName>
        <fullName evidence="1">5493_t:CDS:1</fullName>
    </submittedName>
</protein>
<gene>
    <name evidence="1" type="ORF">ACOLOM_LOCUS3342</name>
</gene>
<accession>A0ACA9L6Q6</accession>